<dbReference type="Pfam" id="PF00106">
    <property type="entry name" value="adh_short"/>
    <property type="match status" value="1"/>
</dbReference>
<dbReference type="PANTHER" id="PTHR42760:SF115">
    <property type="entry name" value="3-OXOACYL-[ACYL-CARRIER-PROTEIN] REDUCTASE FABG"/>
    <property type="match status" value="1"/>
</dbReference>
<keyword evidence="5" id="KW-1185">Reference proteome</keyword>
<evidence type="ECO:0008006" key="6">
    <source>
        <dbReference type="Google" id="ProtNLM"/>
    </source>
</evidence>
<gene>
    <name evidence="4" type="ORF">PG991_007778</name>
</gene>
<dbReference type="Proteomes" id="UP001396898">
    <property type="component" value="Unassembled WGS sequence"/>
</dbReference>
<evidence type="ECO:0000313" key="4">
    <source>
        <dbReference type="EMBL" id="KAK8018588.1"/>
    </source>
</evidence>
<protein>
    <recommendedName>
        <fullName evidence="6">Oxidoreductase</fullName>
    </recommendedName>
</protein>
<comment type="caution">
    <text evidence="4">The sequence shown here is derived from an EMBL/GenBank/DDBJ whole genome shotgun (WGS) entry which is preliminary data.</text>
</comment>
<dbReference type="InterPro" id="IPR002347">
    <property type="entry name" value="SDR_fam"/>
</dbReference>
<dbReference type="InterPro" id="IPR036291">
    <property type="entry name" value="NAD(P)-bd_dom_sf"/>
</dbReference>
<dbReference type="SUPFAM" id="SSF51735">
    <property type="entry name" value="NAD(P)-binding Rossmann-fold domains"/>
    <property type="match status" value="1"/>
</dbReference>
<dbReference type="PANTHER" id="PTHR42760">
    <property type="entry name" value="SHORT-CHAIN DEHYDROGENASES/REDUCTASES FAMILY MEMBER"/>
    <property type="match status" value="1"/>
</dbReference>
<accession>A0ABR1RWG6</accession>
<evidence type="ECO:0000256" key="2">
    <source>
        <dbReference type="ARBA" id="ARBA00023002"/>
    </source>
</evidence>
<dbReference type="EMBL" id="JAQQWI010000010">
    <property type="protein sequence ID" value="KAK8018588.1"/>
    <property type="molecule type" value="Genomic_DNA"/>
</dbReference>
<reference evidence="4 5" key="1">
    <citation type="submission" date="2023-01" db="EMBL/GenBank/DDBJ databases">
        <title>Analysis of 21 Apiospora genomes using comparative genomics revels a genus with tremendous synthesis potential of carbohydrate active enzymes and secondary metabolites.</title>
        <authorList>
            <person name="Sorensen T."/>
        </authorList>
    </citation>
    <scope>NUCLEOTIDE SEQUENCE [LARGE SCALE GENOMIC DNA]</scope>
    <source>
        <strain evidence="4 5">CBS 20057</strain>
    </source>
</reference>
<dbReference type="PRINTS" id="PR00080">
    <property type="entry name" value="SDRFAMILY"/>
</dbReference>
<name>A0ABR1RWG6_9PEZI</name>
<dbReference type="PRINTS" id="PR00081">
    <property type="entry name" value="GDHRDH"/>
</dbReference>
<evidence type="ECO:0000256" key="1">
    <source>
        <dbReference type="ARBA" id="ARBA00006484"/>
    </source>
</evidence>
<evidence type="ECO:0000256" key="3">
    <source>
        <dbReference type="RuleBase" id="RU000363"/>
    </source>
</evidence>
<sequence>MAGSQVEGFALIVGAAGGIGREVALTFAEAGLKGALVADVDEKGATQVSEQSKALASNPFYQCLSTRVDVTDVASVDAMVKLAVDQFGRIDYCINAFGVSVSSPTLLTPFPTNGYVLTLDNNQVDVQSYVPFDQTDPTEYDRVLGINAKGMYLVIRAVAKVMQSQDPSIVNLGRHGSRDVGRGAIVNVSSMMAHVAVNAKLPYTTSKHAITGITKAAVMDYKPFGIRINQVCPIWVKTPMFEEECRKVPQTPQFIEALSPIKRPIEPDEVAAACLYLCNPRSVPTNGASLTMDTGLTAGPMIG</sequence>
<proteinExistence type="inferred from homology"/>
<dbReference type="CDD" id="cd05233">
    <property type="entry name" value="SDR_c"/>
    <property type="match status" value="1"/>
</dbReference>
<evidence type="ECO:0000313" key="5">
    <source>
        <dbReference type="Proteomes" id="UP001396898"/>
    </source>
</evidence>
<keyword evidence="2" id="KW-0560">Oxidoreductase</keyword>
<dbReference type="Gene3D" id="3.40.50.720">
    <property type="entry name" value="NAD(P)-binding Rossmann-like Domain"/>
    <property type="match status" value="1"/>
</dbReference>
<comment type="similarity">
    <text evidence="1 3">Belongs to the short-chain dehydrogenases/reductases (SDR) family.</text>
</comment>
<organism evidence="4 5">
    <name type="scientific">Apiospora marii</name>
    <dbReference type="NCBI Taxonomy" id="335849"/>
    <lineage>
        <taxon>Eukaryota</taxon>
        <taxon>Fungi</taxon>
        <taxon>Dikarya</taxon>
        <taxon>Ascomycota</taxon>
        <taxon>Pezizomycotina</taxon>
        <taxon>Sordariomycetes</taxon>
        <taxon>Xylariomycetidae</taxon>
        <taxon>Amphisphaeriales</taxon>
        <taxon>Apiosporaceae</taxon>
        <taxon>Apiospora</taxon>
    </lineage>
</organism>